<proteinExistence type="predicted"/>
<gene>
    <name evidence="1" type="ORF">LTS18_000204</name>
</gene>
<sequence>MKPGDSPVLERSSGARNSRGRGRGDFGNGRGRGNRGRGGHGGRGDRHSQRGAMSPQEGKGSTAHTLTKPDIAPSSAEYGYGQTAHSPQTGPHRFPTPHLGYGQSSSPTALSAANGYQQFGHQQYTQPNGYAPFPNYVSPAPSSPASGLPAGAFVNPTFFANQSQQHHSPQQQFNFHPQNAQQQH</sequence>
<reference evidence="1" key="1">
    <citation type="submission" date="2024-09" db="EMBL/GenBank/DDBJ databases">
        <title>Black Yeasts Isolated from many extreme environments.</title>
        <authorList>
            <person name="Coleine C."/>
            <person name="Stajich J.E."/>
            <person name="Selbmann L."/>
        </authorList>
    </citation>
    <scope>NUCLEOTIDE SEQUENCE</scope>
    <source>
        <strain evidence="1">CCFEE 5737</strain>
    </source>
</reference>
<name>A0ACC3CU85_9PEZI</name>
<dbReference type="EMBL" id="JAWDJW010011377">
    <property type="protein sequence ID" value="KAK3044843.1"/>
    <property type="molecule type" value="Genomic_DNA"/>
</dbReference>
<comment type="caution">
    <text evidence="1">The sequence shown here is derived from an EMBL/GenBank/DDBJ whole genome shotgun (WGS) entry which is preliminary data.</text>
</comment>
<evidence type="ECO:0000313" key="1">
    <source>
        <dbReference type="EMBL" id="KAK3044843.1"/>
    </source>
</evidence>
<keyword evidence="2" id="KW-1185">Reference proteome</keyword>
<evidence type="ECO:0000313" key="2">
    <source>
        <dbReference type="Proteomes" id="UP001186974"/>
    </source>
</evidence>
<organism evidence="1 2">
    <name type="scientific">Coniosporium uncinatum</name>
    <dbReference type="NCBI Taxonomy" id="93489"/>
    <lineage>
        <taxon>Eukaryota</taxon>
        <taxon>Fungi</taxon>
        <taxon>Dikarya</taxon>
        <taxon>Ascomycota</taxon>
        <taxon>Pezizomycotina</taxon>
        <taxon>Dothideomycetes</taxon>
        <taxon>Dothideomycetes incertae sedis</taxon>
        <taxon>Coniosporium</taxon>
    </lineage>
</organism>
<accession>A0ACC3CU85</accession>
<dbReference type="Proteomes" id="UP001186974">
    <property type="component" value="Unassembled WGS sequence"/>
</dbReference>
<feature type="non-terminal residue" evidence="1">
    <location>
        <position position="184"/>
    </location>
</feature>
<protein>
    <submittedName>
        <fullName evidence="1">Uncharacterized protein</fullName>
    </submittedName>
</protein>